<feature type="active site" evidence="4">
    <location>
        <position position="249"/>
    </location>
</feature>
<evidence type="ECO:0000256" key="4">
    <source>
        <dbReference type="PROSITE-ProRule" id="PRU10007"/>
    </source>
</evidence>
<keyword evidence="3" id="KW-0520">NAD</keyword>
<feature type="domain" description="Aldehyde dehydrogenase" evidence="6">
    <location>
        <begin position="15"/>
        <end position="470"/>
    </location>
</feature>
<keyword evidence="8" id="KW-1185">Reference proteome</keyword>
<keyword evidence="2 5" id="KW-0560">Oxidoreductase</keyword>
<dbReference type="SUPFAM" id="SSF53720">
    <property type="entry name" value="ALDH-like"/>
    <property type="match status" value="1"/>
</dbReference>
<protein>
    <submittedName>
        <fullName evidence="7">Aldehyde dehydrogenase</fullName>
    </submittedName>
</protein>
<sequence>MTTKHDLWINGEHTQPDSGKYFDVLNPLDDSLYCQAAESNDADINKAVEAAHRCFQTYSKTLAKDIEAMLCKAADLMERDRAEFTDILIDEIGSPINKANFEIAYAITHLRAAAGVARRVTGQTMPSDTPGRLSMSVRKPLGVVAAITPFNVPLIKAAKLVASPLATGNTVVLLSSEEAPTLSFRFAQLLHEAGFPAGSVNVVSGFGVDVGDTLNSHPLVKTVMFTGSSRVGKHIGEICGKQMKHAVLELGGKSPLVILADADLGLAVKTAIFGMFLYQGQACMASSRIIVEEGIYDQFIAAYKQAASQLSMGDLREMSTILGPIISQRQRDRVRRHIDNAVEKGATIETGGNWQGNKCEPTILTGITEEMDVCYEETFGPVTSVYSVKDYETALEMANDTPYGLSSAIITNDLNKALDFAENIDSGMVHINAPTLYDEPHVPFGGTGDSGFGREGIEVDVDALTEWKWITIQLPDASAGH</sequence>
<accession>A0AB33Z5B4</accession>
<name>A0AB33Z5B4_9GAMM</name>
<dbReference type="InterPro" id="IPR016160">
    <property type="entry name" value="Ald_DH_CS_CYS"/>
</dbReference>
<organism evidence="7 8">
    <name type="scientific">Cycloclasticus pugetii</name>
    <dbReference type="NCBI Taxonomy" id="34068"/>
    <lineage>
        <taxon>Bacteria</taxon>
        <taxon>Pseudomonadati</taxon>
        <taxon>Pseudomonadota</taxon>
        <taxon>Gammaproteobacteria</taxon>
        <taxon>Thiotrichales</taxon>
        <taxon>Piscirickettsiaceae</taxon>
        <taxon>Cycloclasticus</taxon>
    </lineage>
</organism>
<dbReference type="AlphaFoldDB" id="A0AB33Z5B4"/>
<reference evidence="7 8" key="1">
    <citation type="journal article" date="2013" name="Genome Announc.">
        <title>Genome Sequence of the Pyrene- and Fluoranthene-Degrading Bacterium Cycloclasticus sp. Strain PY97M.</title>
        <authorList>
            <person name="Cui Z."/>
            <person name="Xu G."/>
            <person name="Li Q."/>
            <person name="Gao W."/>
            <person name="Zheng L."/>
        </authorList>
    </citation>
    <scope>NUCLEOTIDE SEQUENCE [LARGE SCALE GENOMIC DNA]</scope>
    <source>
        <strain evidence="7 8">PY97M</strain>
    </source>
</reference>
<dbReference type="InterPro" id="IPR016161">
    <property type="entry name" value="Ald_DH/histidinol_DH"/>
</dbReference>
<evidence type="ECO:0000313" key="7">
    <source>
        <dbReference type="EMBL" id="EPD14334.1"/>
    </source>
</evidence>
<dbReference type="Pfam" id="PF00171">
    <property type="entry name" value="Aldedh"/>
    <property type="match status" value="1"/>
</dbReference>
<dbReference type="Gene3D" id="3.40.309.10">
    <property type="entry name" value="Aldehyde Dehydrogenase, Chain A, domain 2"/>
    <property type="match status" value="1"/>
</dbReference>
<comment type="caution">
    <text evidence="7">The sequence shown here is derived from an EMBL/GenBank/DDBJ whole genome shotgun (WGS) entry which is preliminary data.</text>
</comment>
<dbReference type="InterPro" id="IPR016163">
    <property type="entry name" value="Ald_DH_C"/>
</dbReference>
<dbReference type="PROSITE" id="PS00687">
    <property type="entry name" value="ALDEHYDE_DEHYDR_GLU"/>
    <property type="match status" value="1"/>
</dbReference>
<dbReference type="GO" id="GO:0016620">
    <property type="term" value="F:oxidoreductase activity, acting on the aldehyde or oxo group of donors, NAD or NADP as acceptor"/>
    <property type="evidence" value="ECO:0007669"/>
    <property type="project" value="InterPro"/>
</dbReference>
<dbReference type="RefSeq" id="WP_016389841.1">
    <property type="nucleotide sequence ID" value="NZ_KE646805.1"/>
</dbReference>
<evidence type="ECO:0000259" key="6">
    <source>
        <dbReference type="Pfam" id="PF00171"/>
    </source>
</evidence>
<dbReference type="InterPro" id="IPR029510">
    <property type="entry name" value="Ald_DH_CS_GLU"/>
</dbReference>
<dbReference type="PANTHER" id="PTHR42986:SF1">
    <property type="entry name" value="BENZALDEHYDE DEHYDROGENASE YFMT"/>
    <property type="match status" value="1"/>
</dbReference>
<dbReference type="Gene3D" id="3.40.605.10">
    <property type="entry name" value="Aldehyde Dehydrogenase, Chain A, domain 1"/>
    <property type="match status" value="1"/>
</dbReference>
<proteinExistence type="inferred from homology"/>
<comment type="similarity">
    <text evidence="1 5">Belongs to the aldehyde dehydrogenase family.</text>
</comment>
<dbReference type="FunFam" id="3.40.605.10:FF:000007">
    <property type="entry name" value="NAD/NADP-dependent betaine aldehyde dehydrogenase"/>
    <property type="match status" value="1"/>
</dbReference>
<dbReference type="InterPro" id="IPR016162">
    <property type="entry name" value="Ald_DH_N"/>
</dbReference>
<gene>
    <name evidence="7" type="ORF">L196_02515</name>
</gene>
<dbReference type="PANTHER" id="PTHR42986">
    <property type="entry name" value="BENZALDEHYDE DEHYDROGENASE YFMT"/>
    <property type="match status" value="1"/>
</dbReference>
<evidence type="ECO:0000313" key="8">
    <source>
        <dbReference type="Proteomes" id="UP000015462"/>
    </source>
</evidence>
<dbReference type="PROSITE" id="PS00070">
    <property type="entry name" value="ALDEHYDE_DEHYDR_CYS"/>
    <property type="match status" value="1"/>
</dbReference>
<evidence type="ECO:0000256" key="2">
    <source>
        <dbReference type="ARBA" id="ARBA00023002"/>
    </source>
</evidence>
<dbReference type="FunFam" id="3.40.309.10:FF:000009">
    <property type="entry name" value="Aldehyde dehydrogenase A"/>
    <property type="match status" value="1"/>
</dbReference>
<evidence type="ECO:0000256" key="1">
    <source>
        <dbReference type="ARBA" id="ARBA00009986"/>
    </source>
</evidence>
<dbReference type="InterPro" id="IPR015590">
    <property type="entry name" value="Aldehyde_DH_dom"/>
</dbReference>
<dbReference type="Proteomes" id="UP000015462">
    <property type="component" value="Unassembled WGS sequence"/>
</dbReference>
<evidence type="ECO:0000256" key="3">
    <source>
        <dbReference type="ARBA" id="ARBA00023027"/>
    </source>
</evidence>
<dbReference type="EMBL" id="ASHL01000001">
    <property type="protein sequence ID" value="EPD14334.1"/>
    <property type="molecule type" value="Genomic_DNA"/>
</dbReference>
<evidence type="ECO:0000256" key="5">
    <source>
        <dbReference type="RuleBase" id="RU003345"/>
    </source>
</evidence>